<gene>
    <name evidence="1" type="ORF">GS399_13010</name>
</gene>
<reference evidence="1 2" key="1">
    <citation type="submission" date="2019-11" db="EMBL/GenBank/DDBJ databases">
        <title>Pedobacter sp. HMF7647 Genome sequencing and assembly.</title>
        <authorList>
            <person name="Kang H."/>
            <person name="Kim H."/>
            <person name="Joh K."/>
        </authorList>
    </citation>
    <scope>NUCLEOTIDE SEQUENCE [LARGE SCALE GENOMIC DNA]</scope>
    <source>
        <strain evidence="1 2">HMF7647</strain>
    </source>
</reference>
<dbReference type="AlphaFoldDB" id="A0A7K1YCX4"/>
<proteinExistence type="predicted"/>
<sequence length="134" mass="15842">MIRKDFISAEIEKIAQVLARVLGFKVEGRIDEAHELIKQTLDSSFSIRENDFEEFDAEKFRNSLAGYPEKKLDLLAQFLFESAHPFEDIPETYNRLRAVLIIFDLIEKEYKMQSLDNLSKREMIDNFLNNDQYE</sequence>
<dbReference type="Proteomes" id="UP000466586">
    <property type="component" value="Unassembled WGS sequence"/>
</dbReference>
<dbReference type="RefSeq" id="WP_160845068.1">
    <property type="nucleotide sequence ID" value="NZ_WVHT01000005.1"/>
</dbReference>
<accession>A0A7K1YCX4</accession>
<comment type="caution">
    <text evidence="1">The sequence shown here is derived from an EMBL/GenBank/DDBJ whole genome shotgun (WGS) entry which is preliminary data.</text>
</comment>
<organism evidence="1 2">
    <name type="scientific">Hufsiella arboris</name>
    <dbReference type="NCBI Taxonomy" id="2695275"/>
    <lineage>
        <taxon>Bacteria</taxon>
        <taxon>Pseudomonadati</taxon>
        <taxon>Bacteroidota</taxon>
        <taxon>Sphingobacteriia</taxon>
        <taxon>Sphingobacteriales</taxon>
        <taxon>Sphingobacteriaceae</taxon>
        <taxon>Hufsiella</taxon>
    </lineage>
</organism>
<dbReference type="EMBL" id="WVHT01000005">
    <property type="protein sequence ID" value="MXV51898.1"/>
    <property type="molecule type" value="Genomic_DNA"/>
</dbReference>
<evidence type="ECO:0000313" key="1">
    <source>
        <dbReference type="EMBL" id="MXV51898.1"/>
    </source>
</evidence>
<protein>
    <submittedName>
        <fullName evidence="1">Uncharacterized protein</fullName>
    </submittedName>
</protein>
<keyword evidence="2" id="KW-1185">Reference proteome</keyword>
<evidence type="ECO:0000313" key="2">
    <source>
        <dbReference type="Proteomes" id="UP000466586"/>
    </source>
</evidence>
<name>A0A7K1YCX4_9SPHI</name>